<reference evidence="12 13" key="2">
    <citation type="submission" date="2018-11" db="EMBL/GenBank/DDBJ databases">
        <authorList>
            <consortium name="Pathogen Informatics"/>
        </authorList>
    </citation>
    <scope>NUCLEOTIDE SEQUENCE [LARGE SCALE GENOMIC DNA]</scope>
</reference>
<dbReference type="PANTHER" id="PTHR19297:SF191">
    <property type="entry name" value="PROTEIN XYLOSYLTRANSFERASE"/>
    <property type="match status" value="1"/>
</dbReference>
<evidence type="ECO:0000256" key="9">
    <source>
        <dbReference type="ARBA" id="ARBA00023180"/>
    </source>
</evidence>
<evidence type="ECO:0000256" key="2">
    <source>
        <dbReference type="ARBA" id="ARBA00004922"/>
    </source>
</evidence>
<keyword evidence="3" id="KW-0328">Glycosyltransferase</keyword>
<evidence type="ECO:0000313" key="14">
    <source>
        <dbReference type="WBParaSite" id="HNAJ_0000505301-mRNA-1"/>
    </source>
</evidence>
<organism evidence="14">
    <name type="scientific">Rodentolepis nana</name>
    <name type="common">Dwarf tapeworm</name>
    <name type="synonym">Hymenolepis nana</name>
    <dbReference type="NCBI Taxonomy" id="102285"/>
    <lineage>
        <taxon>Eukaryota</taxon>
        <taxon>Metazoa</taxon>
        <taxon>Spiralia</taxon>
        <taxon>Lophotrochozoa</taxon>
        <taxon>Platyhelminthes</taxon>
        <taxon>Cestoda</taxon>
        <taxon>Eucestoda</taxon>
        <taxon>Cyclophyllidea</taxon>
        <taxon>Hymenolepididae</taxon>
        <taxon>Rodentolepis</taxon>
    </lineage>
</organism>
<dbReference type="Pfam" id="PF02485">
    <property type="entry name" value="Branch"/>
    <property type="match status" value="1"/>
</dbReference>
<keyword evidence="13" id="KW-1185">Reference proteome</keyword>
<keyword evidence="9" id="KW-0325">Glycoprotein</keyword>
<evidence type="ECO:0000313" key="12">
    <source>
        <dbReference type="EMBL" id="VDO00911.1"/>
    </source>
</evidence>
<comment type="subcellular location">
    <subcellularLocation>
        <location evidence="1">Membrane</location>
        <topology evidence="1">Single-pass type II membrane protein</topology>
    </subcellularLocation>
</comment>
<accession>A0A0R3TDB4</accession>
<dbReference type="GO" id="GO:0016020">
    <property type="term" value="C:membrane"/>
    <property type="evidence" value="ECO:0007669"/>
    <property type="project" value="UniProtKB-SubCell"/>
</dbReference>
<sequence>MWLLIRNYLTALGVALLFGLFILYSLKGDFWNSNLISENVPDSQSPSHSKPITLFEKNYSSDNQFCQLLRSQYPIIDGADGDMDIAYTMVVHKDIKQIARLLRMIYRGNNYYCIHTDARSSDEFVKGLETLASCFGSNVELVPRSRRIAVTWGEETVLLPQFICAEQALRRHSTWRYLINIVGQEFPLKTNLEIIAALKALNGSNLVEGFPLGKFVTRTRNKSLPLNATWIKGSIYGAFRRDFLKKAVLSKSLSIIRDYMIQPKMFRNPDEFYFNTLNYNPHFKLPGTCLMGYLAKFVIWREDPIPCPTKFVRDVCILGNPQVERLKKAPHLFANKFHANYHPEAYDELERWYFDRVRRERETGSYDMESFDPSIYANRTCSRLHQ</sequence>
<dbReference type="InterPro" id="IPR003406">
    <property type="entry name" value="Glyco_trans_14"/>
</dbReference>
<evidence type="ECO:0000256" key="11">
    <source>
        <dbReference type="SAM" id="Phobius"/>
    </source>
</evidence>
<keyword evidence="6" id="KW-0735">Signal-anchor</keyword>
<reference evidence="14" key="1">
    <citation type="submission" date="2017-02" db="UniProtKB">
        <authorList>
            <consortium name="WormBaseParasite"/>
        </authorList>
    </citation>
    <scope>IDENTIFICATION</scope>
</reference>
<dbReference type="EMBL" id="UZAE01003995">
    <property type="protein sequence ID" value="VDO00911.1"/>
    <property type="molecule type" value="Genomic_DNA"/>
</dbReference>
<comment type="pathway">
    <text evidence="2">Protein modification; protein glycosylation.</text>
</comment>
<dbReference type="WBParaSite" id="HNAJ_0000505301-mRNA-1">
    <property type="protein sequence ID" value="HNAJ_0000505301-mRNA-1"/>
    <property type="gene ID" value="HNAJ_0000505301"/>
</dbReference>
<evidence type="ECO:0000256" key="5">
    <source>
        <dbReference type="ARBA" id="ARBA00022692"/>
    </source>
</evidence>
<keyword evidence="5 11" id="KW-0812">Transmembrane</keyword>
<evidence type="ECO:0000256" key="3">
    <source>
        <dbReference type="ARBA" id="ARBA00022676"/>
    </source>
</evidence>
<evidence type="ECO:0000256" key="6">
    <source>
        <dbReference type="ARBA" id="ARBA00022968"/>
    </source>
</evidence>
<feature type="transmembrane region" description="Helical" evidence="11">
    <location>
        <begin position="7"/>
        <end position="26"/>
    </location>
</feature>
<dbReference type="PANTHER" id="PTHR19297">
    <property type="entry name" value="GLYCOSYLTRANSFERASE 14 FAMILY MEMBER"/>
    <property type="match status" value="1"/>
</dbReference>
<dbReference type="OrthoDB" id="2019572at2759"/>
<comment type="similarity">
    <text evidence="10">Belongs to the glycosyltransferase 14 family.</text>
</comment>
<keyword evidence="4" id="KW-0808">Transferase</keyword>
<evidence type="ECO:0000313" key="13">
    <source>
        <dbReference type="Proteomes" id="UP000278807"/>
    </source>
</evidence>
<dbReference type="STRING" id="102285.A0A0R3TDB4"/>
<evidence type="ECO:0000256" key="8">
    <source>
        <dbReference type="ARBA" id="ARBA00023136"/>
    </source>
</evidence>
<keyword evidence="7 11" id="KW-1133">Transmembrane helix</keyword>
<dbReference type="AlphaFoldDB" id="A0A0R3TDB4"/>
<protein>
    <submittedName>
        <fullName evidence="14">Core-2/I-Branching enzyme</fullName>
    </submittedName>
</protein>
<dbReference type="Proteomes" id="UP000278807">
    <property type="component" value="Unassembled WGS sequence"/>
</dbReference>
<evidence type="ECO:0000256" key="1">
    <source>
        <dbReference type="ARBA" id="ARBA00004606"/>
    </source>
</evidence>
<evidence type="ECO:0000256" key="7">
    <source>
        <dbReference type="ARBA" id="ARBA00022989"/>
    </source>
</evidence>
<name>A0A0R3TDB4_RODNA</name>
<evidence type="ECO:0000256" key="4">
    <source>
        <dbReference type="ARBA" id="ARBA00022679"/>
    </source>
</evidence>
<keyword evidence="8 11" id="KW-0472">Membrane</keyword>
<evidence type="ECO:0000256" key="10">
    <source>
        <dbReference type="ARBA" id="ARBA00038150"/>
    </source>
</evidence>
<proteinExistence type="inferred from homology"/>
<gene>
    <name evidence="12" type="ORF">HNAJ_LOCUS5051</name>
</gene>
<dbReference type="GO" id="GO:0008375">
    <property type="term" value="F:acetylglucosaminyltransferase activity"/>
    <property type="evidence" value="ECO:0007669"/>
    <property type="project" value="TreeGrafter"/>
</dbReference>